<dbReference type="GO" id="GO:0008137">
    <property type="term" value="F:NADH dehydrogenase (ubiquinone) activity"/>
    <property type="evidence" value="ECO:0007669"/>
    <property type="project" value="UniProtKB-UniRule"/>
</dbReference>
<reference evidence="18" key="1">
    <citation type="submission" date="2013-06" db="EMBL/GenBank/DDBJ databases">
        <authorList>
            <person name="Ran J."/>
            <person name="Pin N."/>
        </authorList>
    </citation>
    <scope>NUCLEOTIDE SEQUENCE</scope>
    <source>
        <strain evidence="18">Sichuan Xichang</strain>
    </source>
</reference>
<dbReference type="GO" id="GO:0015990">
    <property type="term" value="P:electron transport coupled proton transport"/>
    <property type="evidence" value="ECO:0007669"/>
    <property type="project" value="TreeGrafter"/>
</dbReference>
<evidence type="ECO:0000256" key="16">
    <source>
        <dbReference type="RuleBase" id="RU003297"/>
    </source>
</evidence>
<evidence type="ECO:0000256" key="2">
    <source>
        <dbReference type="ARBA" id="ARBA00009025"/>
    </source>
</evidence>
<evidence type="ECO:0000256" key="14">
    <source>
        <dbReference type="ARBA" id="ARBA00023136"/>
    </source>
</evidence>
<evidence type="ECO:0000256" key="1">
    <source>
        <dbReference type="ARBA" id="ARBA00004225"/>
    </source>
</evidence>
<accession>A0A067XZ16</accession>
<feature type="transmembrane region" description="Helical" evidence="16">
    <location>
        <begin position="233"/>
        <end position="251"/>
    </location>
</feature>
<feature type="transmembrane region" description="Helical" evidence="16">
    <location>
        <begin position="285"/>
        <end position="305"/>
    </location>
</feature>
<feature type="transmembrane region" description="Helical" evidence="16">
    <location>
        <begin position="170"/>
        <end position="192"/>
    </location>
</feature>
<keyword evidence="14 16" id="KW-0472">Membrane</keyword>
<dbReference type="PANTHER" id="PTHR43507:SF20">
    <property type="entry name" value="NADH-UBIQUINONE OXIDOREDUCTASE CHAIN 4"/>
    <property type="match status" value="1"/>
</dbReference>
<dbReference type="InterPro" id="IPR003918">
    <property type="entry name" value="NADH_UbQ_OxRdtase"/>
</dbReference>
<evidence type="ECO:0000256" key="3">
    <source>
        <dbReference type="ARBA" id="ARBA00012944"/>
    </source>
</evidence>
<keyword evidence="9 16" id="KW-0249">Electron transport</keyword>
<evidence type="ECO:0000256" key="6">
    <source>
        <dbReference type="ARBA" id="ARBA00022660"/>
    </source>
</evidence>
<dbReference type="GO" id="GO:0003954">
    <property type="term" value="F:NADH dehydrogenase activity"/>
    <property type="evidence" value="ECO:0007669"/>
    <property type="project" value="TreeGrafter"/>
</dbReference>
<dbReference type="PANTHER" id="PTHR43507">
    <property type="entry name" value="NADH-UBIQUINONE OXIDOREDUCTASE CHAIN 4"/>
    <property type="match status" value="1"/>
</dbReference>
<dbReference type="GO" id="GO:0042773">
    <property type="term" value="P:ATP synthesis coupled electron transport"/>
    <property type="evidence" value="ECO:0007669"/>
    <property type="project" value="InterPro"/>
</dbReference>
<dbReference type="Pfam" id="PF00361">
    <property type="entry name" value="Proton_antipo_M"/>
    <property type="match status" value="1"/>
</dbReference>
<keyword evidence="12 16" id="KW-0830">Ubiquinone</keyword>
<feature type="transmembrane region" description="Helical" evidence="16">
    <location>
        <begin position="49"/>
        <end position="71"/>
    </location>
</feature>
<feature type="transmembrane region" description="Helical" evidence="16">
    <location>
        <begin position="204"/>
        <end position="227"/>
    </location>
</feature>
<evidence type="ECO:0000313" key="18">
    <source>
        <dbReference type="EMBL" id="AGV02179.1"/>
    </source>
</evidence>
<dbReference type="EMBL" id="KF279407">
    <property type="protein sequence ID" value="AGV02179.1"/>
    <property type="molecule type" value="Genomic_DNA"/>
</dbReference>
<feature type="transmembrane region" description="Helical" evidence="16">
    <location>
        <begin position="78"/>
        <end position="94"/>
    </location>
</feature>
<proteinExistence type="inferred from homology"/>
<keyword evidence="13 16" id="KW-0496">Mitochondrion</keyword>
<dbReference type="PRINTS" id="PR01437">
    <property type="entry name" value="NUOXDRDTASE4"/>
</dbReference>
<keyword evidence="5 16" id="KW-0813">Transport</keyword>
<dbReference type="EC" id="7.1.1.2" evidence="3 16"/>
<dbReference type="InterPro" id="IPR001750">
    <property type="entry name" value="ND/Mrp_TM"/>
</dbReference>
<comment type="subcellular location">
    <subcellularLocation>
        <location evidence="1 16">Mitochondrion membrane</location>
        <topology evidence="1 16">Multi-pass membrane protein</topology>
    </subcellularLocation>
</comment>
<protein>
    <recommendedName>
        <fullName evidence="4 16">NADH-ubiquinone oxidoreductase chain 4</fullName>
        <ecNumber evidence="3 16">7.1.1.2</ecNumber>
    </recommendedName>
</protein>
<geneLocation type="mitochondrion" evidence="18"/>
<name>A0A067XZ16_SCHJA</name>
<sequence>MSRFTSCFSSFITGFVVTFIFLLIFYSSIWVSDSSMVMVGVKYYLCDGLVIIDTLSCLMIFLTSIIWLVLWLVGSKDIVLFISVFSAMLTYVVSNSLVFWFFYELSIISALYMLIVGSPYPERYISSWYFGGYILLSSVPLLLGICFIGLNSGSFNVILWDKGDMCDSYGAFLLIIVMFLTKTPVFPFHGWLPLVHAEASSPVSIILSGYIMKLGLVGLVRLCGWLLIDYIYYFSTFLLCYSVVYLVAAVFECDSKRWLAYLSLSHILIGVCILLTSTYCGDYLAFIYCLGHGLSVALLFMVIWFGYEISGSRNWGILVKIFGGGLIMHFIMGFVFLNVCGFPPALQFFGELWLVINYITLGDIISLLLVSIYIFSGSIIGFIIYGLVICSPINTSYEYSGGLDNFLFCIMYLSLLNLILFIVL</sequence>
<feature type="transmembrane region" description="Helical" evidence="16">
    <location>
        <begin position="7"/>
        <end position="29"/>
    </location>
</feature>
<keyword evidence="8" id="KW-1278">Translocase</keyword>
<evidence type="ECO:0000256" key="8">
    <source>
        <dbReference type="ARBA" id="ARBA00022967"/>
    </source>
</evidence>
<comment type="catalytic activity">
    <reaction evidence="15 16">
        <text>a ubiquinone + NADH + 5 H(+)(in) = a ubiquinol + NAD(+) + 4 H(+)(out)</text>
        <dbReference type="Rhea" id="RHEA:29091"/>
        <dbReference type="Rhea" id="RHEA-COMP:9565"/>
        <dbReference type="Rhea" id="RHEA-COMP:9566"/>
        <dbReference type="ChEBI" id="CHEBI:15378"/>
        <dbReference type="ChEBI" id="CHEBI:16389"/>
        <dbReference type="ChEBI" id="CHEBI:17976"/>
        <dbReference type="ChEBI" id="CHEBI:57540"/>
        <dbReference type="ChEBI" id="CHEBI:57945"/>
        <dbReference type="EC" id="7.1.1.2"/>
    </reaction>
</comment>
<feature type="domain" description="NADH:quinone oxidoreductase/Mrp antiporter transmembrane" evidence="17">
    <location>
        <begin position="96"/>
        <end position="371"/>
    </location>
</feature>
<evidence type="ECO:0000256" key="11">
    <source>
        <dbReference type="ARBA" id="ARBA00023027"/>
    </source>
</evidence>
<dbReference type="GO" id="GO:0048039">
    <property type="term" value="F:ubiquinone binding"/>
    <property type="evidence" value="ECO:0007669"/>
    <property type="project" value="TreeGrafter"/>
</dbReference>
<dbReference type="AlphaFoldDB" id="A0A067XZ16"/>
<evidence type="ECO:0000256" key="10">
    <source>
        <dbReference type="ARBA" id="ARBA00022989"/>
    </source>
</evidence>
<comment type="similarity">
    <text evidence="2 16">Belongs to the complex I subunit 4 family.</text>
</comment>
<gene>
    <name evidence="18" type="primary">ND4</name>
</gene>
<keyword evidence="10 16" id="KW-1133">Transmembrane helix</keyword>
<feature type="transmembrane region" description="Helical" evidence="16">
    <location>
        <begin position="364"/>
        <end position="390"/>
    </location>
</feature>
<dbReference type="GO" id="GO:0031966">
    <property type="term" value="C:mitochondrial membrane"/>
    <property type="evidence" value="ECO:0007669"/>
    <property type="project" value="UniProtKB-SubCell"/>
</dbReference>
<evidence type="ECO:0000259" key="17">
    <source>
        <dbReference type="Pfam" id="PF00361"/>
    </source>
</evidence>
<evidence type="ECO:0000256" key="4">
    <source>
        <dbReference type="ARBA" id="ARBA00021006"/>
    </source>
</evidence>
<evidence type="ECO:0000256" key="5">
    <source>
        <dbReference type="ARBA" id="ARBA00022448"/>
    </source>
</evidence>
<feature type="transmembrane region" description="Helical" evidence="16">
    <location>
        <begin position="317"/>
        <end position="344"/>
    </location>
</feature>
<evidence type="ECO:0000256" key="13">
    <source>
        <dbReference type="ARBA" id="ARBA00023128"/>
    </source>
</evidence>
<evidence type="ECO:0000256" key="9">
    <source>
        <dbReference type="ARBA" id="ARBA00022982"/>
    </source>
</evidence>
<feature type="transmembrane region" description="Helical" evidence="16">
    <location>
        <begin position="128"/>
        <end position="150"/>
    </location>
</feature>
<comment type="function">
    <text evidence="16">Core subunit of the mitochondrial membrane respiratory chain NADH dehydrogenase (Complex I) which catalyzes electron transfer from NADH through the respiratory chain, using ubiquinone as an electron acceptor. Essential for the catalytic activity and assembly of complex I.</text>
</comment>
<evidence type="ECO:0000256" key="7">
    <source>
        <dbReference type="ARBA" id="ARBA00022692"/>
    </source>
</evidence>
<keyword evidence="7 16" id="KW-0812">Transmembrane</keyword>
<evidence type="ECO:0000256" key="15">
    <source>
        <dbReference type="ARBA" id="ARBA00049551"/>
    </source>
</evidence>
<keyword evidence="11 16" id="KW-0520">NAD</keyword>
<feature type="transmembrane region" description="Helical" evidence="16">
    <location>
        <begin position="258"/>
        <end position="279"/>
    </location>
</feature>
<evidence type="ECO:0000256" key="12">
    <source>
        <dbReference type="ARBA" id="ARBA00023075"/>
    </source>
</evidence>
<organism evidence="18">
    <name type="scientific">Schistosoma japonicum</name>
    <name type="common">Blood fluke</name>
    <dbReference type="NCBI Taxonomy" id="6182"/>
    <lineage>
        <taxon>Eukaryota</taxon>
        <taxon>Metazoa</taxon>
        <taxon>Spiralia</taxon>
        <taxon>Lophotrochozoa</taxon>
        <taxon>Platyhelminthes</taxon>
        <taxon>Trematoda</taxon>
        <taxon>Digenea</taxon>
        <taxon>Strigeidida</taxon>
        <taxon>Schistosomatoidea</taxon>
        <taxon>Schistosomatidae</taxon>
        <taxon>Schistosoma</taxon>
    </lineage>
</organism>
<feature type="transmembrane region" description="Helical" evidence="16">
    <location>
        <begin position="402"/>
        <end position="423"/>
    </location>
</feature>
<keyword evidence="6 16" id="KW-0679">Respiratory chain</keyword>